<dbReference type="RefSeq" id="WP_127785445.1">
    <property type="nucleotide sequence ID" value="NZ_SACL01000001.1"/>
</dbReference>
<reference evidence="3 4" key="1">
    <citation type="submission" date="2019-01" db="EMBL/GenBank/DDBJ databases">
        <authorList>
            <person name="Chen W.-M."/>
        </authorList>
    </citation>
    <scope>NUCLEOTIDE SEQUENCE [LARGE SCALE GENOMIC DNA]</scope>
    <source>
        <strain evidence="3 4">CCP-6</strain>
    </source>
</reference>
<proteinExistence type="predicted"/>
<protein>
    <submittedName>
        <fullName evidence="3">Two pore domain potassium channel family protein</fullName>
    </submittedName>
</protein>
<dbReference type="OrthoDB" id="2974133at2"/>
<keyword evidence="3" id="KW-0407">Ion channel</keyword>
<dbReference type="SUPFAM" id="SSF81324">
    <property type="entry name" value="Voltage-gated potassium channels"/>
    <property type="match status" value="1"/>
</dbReference>
<keyword evidence="1" id="KW-1133">Transmembrane helix</keyword>
<name>A0A437MMP8_9PROT</name>
<dbReference type="Proteomes" id="UP000282957">
    <property type="component" value="Unassembled WGS sequence"/>
</dbReference>
<evidence type="ECO:0000256" key="1">
    <source>
        <dbReference type="SAM" id="Phobius"/>
    </source>
</evidence>
<feature type="transmembrane region" description="Helical" evidence="1">
    <location>
        <begin position="212"/>
        <end position="232"/>
    </location>
</feature>
<keyword evidence="1" id="KW-0812">Transmembrane</keyword>
<keyword evidence="1" id="KW-0472">Membrane</keyword>
<comment type="caution">
    <text evidence="3">The sequence shown here is derived from an EMBL/GenBank/DDBJ whole genome shotgun (WGS) entry which is preliminary data.</text>
</comment>
<dbReference type="EMBL" id="SACL01000001">
    <property type="protein sequence ID" value="RVT98924.1"/>
    <property type="molecule type" value="Genomic_DNA"/>
</dbReference>
<feature type="transmembrane region" description="Helical" evidence="1">
    <location>
        <begin position="64"/>
        <end position="83"/>
    </location>
</feature>
<dbReference type="Pfam" id="PF07885">
    <property type="entry name" value="Ion_trans_2"/>
    <property type="match status" value="1"/>
</dbReference>
<gene>
    <name evidence="3" type="ORF">EOD42_02090</name>
</gene>
<feature type="transmembrane region" description="Helical" evidence="1">
    <location>
        <begin position="38"/>
        <end position="59"/>
    </location>
</feature>
<feature type="transmembrane region" description="Helical" evidence="1">
    <location>
        <begin position="137"/>
        <end position="156"/>
    </location>
</feature>
<organism evidence="3 4">
    <name type="scientific">Rhodovarius crocodyli</name>
    <dbReference type="NCBI Taxonomy" id="1979269"/>
    <lineage>
        <taxon>Bacteria</taxon>
        <taxon>Pseudomonadati</taxon>
        <taxon>Pseudomonadota</taxon>
        <taxon>Alphaproteobacteria</taxon>
        <taxon>Acetobacterales</taxon>
        <taxon>Roseomonadaceae</taxon>
        <taxon>Rhodovarius</taxon>
    </lineage>
</organism>
<keyword evidence="3" id="KW-0813">Transport</keyword>
<sequence>MAEGHHLRRKHRRTALMNGAVTASLMLLVAAAAGDQGWLFSVAALGVAAATVLALYVVFPQGMLFALGVANGLAVYMCLYVVIGRSAFPDALPWARPVGFVMPVAAFLSACLYWRSSLRQIASEGLNEADITHLPRFLRWFVLCGVVGVLSLSSPFNRESPQVQTATLFLAMGVISLISIVSVRDVVRLLVDVAAILTLVARRLRFLMVPMATYVSLFTMMAVAFGCFYRIADGLSREPLFRSHDVMARIDFSEALHFSVVTLTTVGYGDIMPVDDGIRILAAIEMVTGQLLLLFGFAEIMRSRGRAE</sequence>
<dbReference type="GO" id="GO:0034220">
    <property type="term" value="P:monoatomic ion transmembrane transport"/>
    <property type="evidence" value="ECO:0007669"/>
    <property type="project" value="UniProtKB-KW"/>
</dbReference>
<feature type="transmembrane region" description="Helical" evidence="1">
    <location>
        <begin position="95"/>
        <end position="116"/>
    </location>
</feature>
<keyword evidence="4" id="KW-1185">Reference proteome</keyword>
<feature type="transmembrane region" description="Helical" evidence="1">
    <location>
        <begin position="278"/>
        <end position="298"/>
    </location>
</feature>
<evidence type="ECO:0000313" key="4">
    <source>
        <dbReference type="Proteomes" id="UP000282957"/>
    </source>
</evidence>
<feature type="transmembrane region" description="Helical" evidence="1">
    <location>
        <begin position="15"/>
        <end position="32"/>
    </location>
</feature>
<feature type="domain" description="Potassium channel" evidence="2">
    <location>
        <begin position="232"/>
        <end position="301"/>
    </location>
</feature>
<dbReference type="InterPro" id="IPR013099">
    <property type="entry name" value="K_chnl_dom"/>
</dbReference>
<dbReference type="Gene3D" id="1.10.287.70">
    <property type="match status" value="1"/>
</dbReference>
<keyword evidence="3" id="KW-0406">Ion transport</keyword>
<accession>A0A437MMP8</accession>
<evidence type="ECO:0000259" key="2">
    <source>
        <dbReference type="Pfam" id="PF07885"/>
    </source>
</evidence>
<dbReference type="AlphaFoldDB" id="A0A437MMP8"/>
<evidence type="ECO:0000313" key="3">
    <source>
        <dbReference type="EMBL" id="RVT98924.1"/>
    </source>
</evidence>
<feature type="transmembrane region" description="Helical" evidence="1">
    <location>
        <begin position="168"/>
        <end position="191"/>
    </location>
</feature>